<dbReference type="InterPro" id="IPR014871">
    <property type="entry name" value="dUTPase/dCTP_pyrophosphatase"/>
</dbReference>
<organism evidence="1 2">
    <name type="scientific">Salinibacillus xinjiangensis</name>
    <dbReference type="NCBI Taxonomy" id="1229268"/>
    <lineage>
        <taxon>Bacteria</taxon>
        <taxon>Bacillati</taxon>
        <taxon>Bacillota</taxon>
        <taxon>Bacilli</taxon>
        <taxon>Bacillales</taxon>
        <taxon>Bacillaceae</taxon>
        <taxon>Salinibacillus</taxon>
    </lineage>
</organism>
<evidence type="ECO:0000313" key="1">
    <source>
        <dbReference type="EMBL" id="MRG87651.1"/>
    </source>
</evidence>
<name>A0A6G1X9F6_9BACI</name>
<keyword evidence="2" id="KW-1185">Reference proteome</keyword>
<dbReference type="Proteomes" id="UP000480185">
    <property type="component" value="Unassembled WGS sequence"/>
</dbReference>
<proteinExistence type="predicted"/>
<dbReference type="Gene3D" id="1.10.4010.10">
    <property type="entry name" value="Type II deoxyuridine triphosphatase"/>
    <property type="match status" value="1"/>
</dbReference>
<sequence length="163" mass="19072">MDWQLLFSMQQELDQRIKQEHHLESKDVVNDKILALLVEIGELANETRCFKFWSQKPPSDQAVILEEYVDGLHFIISIGLELGYSFHQIDEHPELENLNTTELFLQVYEKAVSLKSHQGRNSYQSLFSTFLALGNKLGFEEELIQRAYISKNEVNHKRQDEGY</sequence>
<dbReference type="PIRSF" id="PIRSF030140">
    <property type="entry name" value="UCP030140"/>
    <property type="match status" value="1"/>
</dbReference>
<dbReference type="Pfam" id="PF08761">
    <property type="entry name" value="dUTPase_2"/>
    <property type="match status" value="1"/>
</dbReference>
<dbReference type="AlphaFoldDB" id="A0A6G1X9F6"/>
<reference evidence="1 2" key="1">
    <citation type="submission" date="2019-11" db="EMBL/GenBank/DDBJ databases">
        <authorList>
            <person name="Li J."/>
        </authorList>
    </citation>
    <scope>NUCLEOTIDE SEQUENCE [LARGE SCALE GENOMIC DNA]</scope>
    <source>
        <strain evidence="1 2">J4</strain>
    </source>
</reference>
<accession>A0A6G1X9F6</accession>
<dbReference type="SUPFAM" id="SSF101386">
    <property type="entry name" value="all-alpha NTP pyrophosphatases"/>
    <property type="match status" value="1"/>
</dbReference>
<comment type="caution">
    <text evidence="1">The sequence shown here is derived from an EMBL/GenBank/DDBJ whole genome shotgun (WGS) entry which is preliminary data.</text>
</comment>
<protein>
    <submittedName>
        <fullName evidence="1">dUTPase</fullName>
    </submittedName>
</protein>
<dbReference type="InterPro" id="IPR016947">
    <property type="entry name" value="UCP030140"/>
</dbReference>
<dbReference type="EMBL" id="WJNH01000011">
    <property type="protein sequence ID" value="MRG87651.1"/>
    <property type="molecule type" value="Genomic_DNA"/>
</dbReference>
<dbReference type="RefSeq" id="WP_153729544.1">
    <property type="nucleotide sequence ID" value="NZ_WJNH01000011.1"/>
</dbReference>
<dbReference type="OrthoDB" id="5506143at2"/>
<gene>
    <name evidence="1" type="ORF">GH754_15300</name>
</gene>
<evidence type="ECO:0000313" key="2">
    <source>
        <dbReference type="Proteomes" id="UP000480185"/>
    </source>
</evidence>
<dbReference type="CDD" id="cd11527">
    <property type="entry name" value="NTP-PPase_dUTPase"/>
    <property type="match status" value="1"/>
</dbReference>